<dbReference type="VEuPathDB" id="FungiDB:HCDG_04752"/>
<gene>
    <name evidence="1" type="ORF">HCDG_04752</name>
</gene>
<reference evidence="2" key="1">
    <citation type="submission" date="2009-05" db="EMBL/GenBank/DDBJ databases">
        <title>The genome sequence of Ajellomyces capsulatus strain H143.</title>
        <authorList>
            <person name="Champion M."/>
            <person name="Cuomo C.A."/>
            <person name="Ma L.-J."/>
            <person name="Henn M.R."/>
            <person name="Sil A."/>
            <person name="Goldman B."/>
            <person name="Young S.K."/>
            <person name="Kodira C.D."/>
            <person name="Zeng Q."/>
            <person name="Koehrsen M."/>
            <person name="Alvarado L."/>
            <person name="Berlin A.M."/>
            <person name="Borenstein D."/>
            <person name="Chen Z."/>
            <person name="Engels R."/>
            <person name="Freedman E."/>
            <person name="Gellesch M."/>
            <person name="Goldberg J."/>
            <person name="Griggs A."/>
            <person name="Gujja S."/>
            <person name="Heiman D.I."/>
            <person name="Hepburn T.A."/>
            <person name="Howarth C."/>
            <person name="Jen D."/>
            <person name="Larson L."/>
            <person name="Lewis B."/>
            <person name="Mehta T."/>
            <person name="Park D."/>
            <person name="Pearson M."/>
            <person name="Roberts A."/>
            <person name="Saif S."/>
            <person name="Shea T.D."/>
            <person name="Shenoy N."/>
            <person name="Sisk P."/>
            <person name="Stolte C."/>
            <person name="Sykes S."/>
            <person name="Walk T."/>
            <person name="White J."/>
            <person name="Yandava C."/>
            <person name="Klein B."/>
            <person name="McEwen J.G."/>
            <person name="Puccia R."/>
            <person name="Goldman G.H."/>
            <person name="Felipe M.S."/>
            <person name="Nino-Vega G."/>
            <person name="San-Blas G."/>
            <person name="Taylor J.W."/>
            <person name="Mendoza L."/>
            <person name="Galagan J.E."/>
            <person name="Nusbaum C."/>
            <person name="Birren B.W."/>
        </authorList>
    </citation>
    <scope>NUCLEOTIDE SEQUENCE [LARGE SCALE GENOMIC DNA]</scope>
    <source>
        <strain evidence="2">H143</strain>
    </source>
</reference>
<dbReference type="HOGENOM" id="CLU_2003236_0_0_1"/>
<proteinExistence type="predicted"/>
<dbReference type="EMBL" id="GG692424">
    <property type="protein sequence ID" value="EER41106.1"/>
    <property type="molecule type" value="Genomic_DNA"/>
</dbReference>
<dbReference type="OMA" id="YTHSERE"/>
<dbReference type="Proteomes" id="UP000002624">
    <property type="component" value="Unassembled WGS sequence"/>
</dbReference>
<dbReference type="AlphaFoldDB" id="C6HFM9"/>
<sequence>MSELCSSLVLIKKVSFSPFMLCSSVVTLWLQQRGRQPKDQVGTQDIQVSEALLLAAQRRLATYLATFHLANQDNDQPYTHSERETLGNGEMASMLLVGDRGSKTLSKVDIRGSIYEGLNPISRPVGKINNCLR</sequence>
<organism evidence="1 2">
    <name type="scientific">Ajellomyces capsulatus (strain H143)</name>
    <name type="common">Darling's disease fungus</name>
    <name type="synonym">Histoplasma capsulatum</name>
    <dbReference type="NCBI Taxonomy" id="544712"/>
    <lineage>
        <taxon>Eukaryota</taxon>
        <taxon>Fungi</taxon>
        <taxon>Dikarya</taxon>
        <taxon>Ascomycota</taxon>
        <taxon>Pezizomycotina</taxon>
        <taxon>Eurotiomycetes</taxon>
        <taxon>Eurotiomycetidae</taxon>
        <taxon>Onygenales</taxon>
        <taxon>Ajellomycetaceae</taxon>
        <taxon>Histoplasma</taxon>
    </lineage>
</organism>
<accession>C6HFM9</accession>
<evidence type="ECO:0000313" key="1">
    <source>
        <dbReference type="EMBL" id="EER41106.1"/>
    </source>
</evidence>
<evidence type="ECO:0000313" key="2">
    <source>
        <dbReference type="Proteomes" id="UP000002624"/>
    </source>
</evidence>
<protein>
    <submittedName>
        <fullName evidence="1">Uncharacterized protein</fullName>
    </submittedName>
</protein>
<name>C6HFM9_AJECH</name>